<dbReference type="Pfam" id="PF00015">
    <property type="entry name" value="MCPsignal"/>
    <property type="match status" value="1"/>
</dbReference>
<dbReference type="GO" id="GO:0004888">
    <property type="term" value="F:transmembrane signaling receptor activity"/>
    <property type="evidence" value="ECO:0007669"/>
    <property type="project" value="InterPro"/>
</dbReference>
<evidence type="ECO:0000259" key="7">
    <source>
        <dbReference type="PROSITE" id="PS50885"/>
    </source>
</evidence>
<dbReference type="SUPFAM" id="SSF58104">
    <property type="entry name" value="Methyl-accepting chemotaxis protein (MCP) signaling domain"/>
    <property type="match status" value="1"/>
</dbReference>
<dbReference type="EMBL" id="LNTY01000018">
    <property type="protein sequence ID" value="KXF82649.1"/>
    <property type="molecule type" value="Genomic_DNA"/>
</dbReference>
<feature type="domain" description="HAMP" evidence="7">
    <location>
        <begin position="202"/>
        <end position="255"/>
    </location>
</feature>
<evidence type="ECO:0000313" key="8">
    <source>
        <dbReference type="EMBL" id="KXF82649.1"/>
    </source>
</evidence>
<feature type="transmembrane region" description="Helical" evidence="5">
    <location>
        <begin position="7"/>
        <end position="28"/>
    </location>
</feature>
<comment type="similarity">
    <text evidence="3">Belongs to the methyl-accepting chemotaxis (MCP) protein family.</text>
</comment>
<dbReference type="InterPro" id="IPR004090">
    <property type="entry name" value="Chemotax_Me-accpt_rcpt"/>
</dbReference>
<keyword evidence="5" id="KW-0472">Membrane</keyword>
<evidence type="ECO:0000256" key="5">
    <source>
        <dbReference type="SAM" id="Phobius"/>
    </source>
</evidence>
<dbReference type="RefSeq" id="WP_067413078.1">
    <property type="nucleotide sequence ID" value="NZ_LNTY01000018.1"/>
</dbReference>
<keyword evidence="5" id="KW-0812">Transmembrane</keyword>
<dbReference type="InterPro" id="IPR003660">
    <property type="entry name" value="HAMP_dom"/>
</dbReference>
<dbReference type="GO" id="GO:0016020">
    <property type="term" value="C:membrane"/>
    <property type="evidence" value="ECO:0007669"/>
    <property type="project" value="UniProtKB-SubCell"/>
</dbReference>
<dbReference type="Gene3D" id="1.10.287.950">
    <property type="entry name" value="Methyl-accepting chemotaxis protein"/>
    <property type="match status" value="1"/>
</dbReference>
<feature type="domain" description="Methyl-accepting transducer" evidence="6">
    <location>
        <begin position="260"/>
        <end position="507"/>
    </location>
</feature>
<accession>A0A135IB29</accession>
<proteinExistence type="inferred from homology"/>
<protein>
    <recommendedName>
        <fullName evidence="10">Chemotaxis protein</fullName>
    </recommendedName>
</protein>
<reference evidence="8 9" key="1">
    <citation type="submission" date="2015-11" db="EMBL/GenBank/DDBJ databases">
        <title>Genomic Taxonomy of the Vibrionaceae.</title>
        <authorList>
            <person name="Gomez-Gil B."/>
            <person name="Enciso-Ibarra J."/>
        </authorList>
    </citation>
    <scope>NUCLEOTIDE SEQUENCE [LARGE SCALE GENOMIC DNA]</scope>
    <source>
        <strain evidence="8 9">CAIM 912</strain>
    </source>
</reference>
<evidence type="ECO:0000256" key="1">
    <source>
        <dbReference type="ARBA" id="ARBA00004370"/>
    </source>
</evidence>
<dbReference type="PRINTS" id="PR00260">
    <property type="entry name" value="CHEMTRNSDUCR"/>
</dbReference>
<gene>
    <name evidence="8" type="ORF">ATN88_21410</name>
</gene>
<dbReference type="PROSITE" id="PS50111">
    <property type="entry name" value="CHEMOTAXIS_TRANSDUC_2"/>
    <property type="match status" value="1"/>
</dbReference>
<evidence type="ECO:0000256" key="2">
    <source>
        <dbReference type="ARBA" id="ARBA00023224"/>
    </source>
</evidence>
<dbReference type="OrthoDB" id="5914597at2"/>
<comment type="caution">
    <text evidence="8">The sequence shown here is derived from an EMBL/GenBank/DDBJ whole genome shotgun (WGS) entry which is preliminary data.</text>
</comment>
<evidence type="ECO:0000256" key="4">
    <source>
        <dbReference type="PROSITE-ProRule" id="PRU00284"/>
    </source>
</evidence>
<evidence type="ECO:0000259" key="6">
    <source>
        <dbReference type="PROSITE" id="PS50111"/>
    </source>
</evidence>
<keyword evidence="9" id="KW-1185">Reference proteome</keyword>
<comment type="subcellular location">
    <subcellularLocation>
        <location evidence="1">Membrane</location>
    </subcellularLocation>
</comment>
<feature type="transmembrane region" description="Helical" evidence="5">
    <location>
        <begin position="181"/>
        <end position="200"/>
    </location>
</feature>
<dbReference type="PANTHER" id="PTHR32089">
    <property type="entry name" value="METHYL-ACCEPTING CHEMOTAXIS PROTEIN MCPB"/>
    <property type="match status" value="1"/>
</dbReference>
<evidence type="ECO:0000256" key="3">
    <source>
        <dbReference type="ARBA" id="ARBA00029447"/>
    </source>
</evidence>
<dbReference type="AlphaFoldDB" id="A0A135IB29"/>
<keyword evidence="5" id="KW-1133">Transmembrane helix</keyword>
<dbReference type="SMART" id="SM00283">
    <property type="entry name" value="MA"/>
    <property type="match status" value="1"/>
</dbReference>
<dbReference type="GO" id="GO:0006935">
    <property type="term" value="P:chemotaxis"/>
    <property type="evidence" value="ECO:0007669"/>
    <property type="project" value="InterPro"/>
</dbReference>
<dbReference type="PANTHER" id="PTHR32089:SF112">
    <property type="entry name" value="LYSOZYME-LIKE PROTEIN-RELATED"/>
    <property type="match status" value="1"/>
</dbReference>
<organism evidence="8 9">
    <name type="scientific">Enterovibrio coralii</name>
    <dbReference type="NCBI Taxonomy" id="294935"/>
    <lineage>
        <taxon>Bacteria</taxon>
        <taxon>Pseudomonadati</taxon>
        <taxon>Pseudomonadota</taxon>
        <taxon>Gammaproteobacteria</taxon>
        <taxon>Vibrionales</taxon>
        <taxon>Vibrionaceae</taxon>
        <taxon>Enterovibrio</taxon>
    </lineage>
</organism>
<sequence>MSVRQRLLIAFTLFIVSTIGLASMALWISSRSSDSYSTYINQQLPEVWTLMALERNQRTLVTLSQKVKAQLLFWSEVEQQFELFKVDYAYTWNAIDRYPELAAWHQQHIGEKEKLDLYIEKFEKTIKDKSFYDAGRLVDFDMYPAVDPLLASIDEKLADRQKHARLSANNLISFLDNQSSVIYVVGSLALALSVALMLWLRRTVIVRLNNISLQLTNIDVNSDLTVRINDKYRDEVSAVATASNNLLEKFSTFVTHIQARSGELALQSDTLDTQHRHVSDINVNTQNQITEVAHSLTVMESATSEIASAMTNTRECISKLAIDNEELTSQMSTTQKSISHSVEAVSSVELTMDSLKVTSEKIAKVMGVIEDIAEQTNLLALNAAIEAARAGEYGRGFAVVADEVRNLSLRTSESTGDIRNWINDLLNQVEKASKLLQDTKHASEENQTAGIQLQHYLAEMNRTFAGLEQLSAEVEAALSSQHQELGQLTERRRSLKHDSQSLTEAISTTSNVSSQLSTQSSTLTKLIEQFRTTESRAVA</sequence>
<name>A0A135IB29_9GAMM</name>
<dbReference type="STRING" id="294935.ATN88_21410"/>
<dbReference type="InterPro" id="IPR004089">
    <property type="entry name" value="MCPsignal_dom"/>
</dbReference>
<dbReference type="PROSITE" id="PS50885">
    <property type="entry name" value="HAMP"/>
    <property type="match status" value="1"/>
</dbReference>
<keyword evidence="2 4" id="KW-0807">Transducer</keyword>
<evidence type="ECO:0000313" key="9">
    <source>
        <dbReference type="Proteomes" id="UP000070529"/>
    </source>
</evidence>
<evidence type="ECO:0008006" key="10">
    <source>
        <dbReference type="Google" id="ProtNLM"/>
    </source>
</evidence>
<dbReference type="GO" id="GO:0007165">
    <property type="term" value="P:signal transduction"/>
    <property type="evidence" value="ECO:0007669"/>
    <property type="project" value="UniProtKB-KW"/>
</dbReference>
<dbReference type="Proteomes" id="UP000070529">
    <property type="component" value="Unassembled WGS sequence"/>
</dbReference>